<protein>
    <submittedName>
        <fullName evidence="1">Uncharacterized protein</fullName>
    </submittedName>
</protein>
<reference evidence="1 2" key="1">
    <citation type="journal article" date="2019" name="Sci. Rep.">
        <title>Orb-weaving spider Araneus ventricosus genome elucidates the spidroin gene catalogue.</title>
        <authorList>
            <person name="Kono N."/>
            <person name="Nakamura H."/>
            <person name="Ohtoshi R."/>
            <person name="Moran D.A.P."/>
            <person name="Shinohara A."/>
            <person name="Yoshida Y."/>
            <person name="Fujiwara M."/>
            <person name="Mori M."/>
            <person name="Tomita M."/>
            <person name="Arakawa K."/>
        </authorList>
    </citation>
    <scope>NUCLEOTIDE SEQUENCE [LARGE SCALE GENOMIC DNA]</scope>
</reference>
<evidence type="ECO:0000313" key="2">
    <source>
        <dbReference type="Proteomes" id="UP000499080"/>
    </source>
</evidence>
<keyword evidence="2" id="KW-1185">Reference proteome</keyword>
<proteinExistence type="predicted"/>
<name>A0A4Y2IPH1_ARAVE</name>
<evidence type="ECO:0000313" key="1">
    <source>
        <dbReference type="EMBL" id="GBM79555.1"/>
    </source>
</evidence>
<sequence>MLSGKYAYHFQFPLNDLCRNDISLVGILASGSEDQGLETRFHERSAVFKGLVYVKSFDGQMSLPSVGGVRKYQRRHLTSFEKGR</sequence>
<accession>A0A4Y2IPH1</accession>
<dbReference type="AlphaFoldDB" id="A0A4Y2IPH1"/>
<dbReference type="Proteomes" id="UP000499080">
    <property type="component" value="Unassembled WGS sequence"/>
</dbReference>
<gene>
    <name evidence="1" type="ORF">AVEN_77124_1</name>
</gene>
<organism evidence="1 2">
    <name type="scientific">Araneus ventricosus</name>
    <name type="common">Orbweaver spider</name>
    <name type="synonym">Epeira ventricosa</name>
    <dbReference type="NCBI Taxonomy" id="182803"/>
    <lineage>
        <taxon>Eukaryota</taxon>
        <taxon>Metazoa</taxon>
        <taxon>Ecdysozoa</taxon>
        <taxon>Arthropoda</taxon>
        <taxon>Chelicerata</taxon>
        <taxon>Arachnida</taxon>
        <taxon>Araneae</taxon>
        <taxon>Araneomorphae</taxon>
        <taxon>Entelegynae</taxon>
        <taxon>Araneoidea</taxon>
        <taxon>Araneidae</taxon>
        <taxon>Araneus</taxon>
    </lineage>
</organism>
<dbReference type="EMBL" id="BGPR01002827">
    <property type="protein sequence ID" value="GBM79555.1"/>
    <property type="molecule type" value="Genomic_DNA"/>
</dbReference>
<comment type="caution">
    <text evidence="1">The sequence shown here is derived from an EMBL/GenBank/DDBJ whole genome shotgun (WGS) entry which is preliminary data.</text>
</comment>